<comment type="caution">
    <text evidence="2">The sequence shown here is derived from an EMBL/GenBank/DDBJ whole genome shotgun (WGS) entry which is preliminary data.</text>
</comment>
<dbReference type="EMBL" id="JAHRHJ020000010">
    <property type="protein sequence ID" value="KAH9297572.1"/>
    <property type="molecule type" value="Genomic_DNA"/>
</dbReference>
<evidence type="ECO:0000313" key="2">
    <source>
        <dbReference type="EMBL" id="KAH9297572.1"/>
    </source>
</evidence>
<protein>
    <submittedName>
        <fullName evidence="2">Uncharacterized protein</fullName>
    </submittedName>
</protein>
<keyword evidence="3" id="KW-1185">Reference proteome</keyword>
<feature type="compositionally biased region" description="Acidic residues" evidence="1">
    <location>
        <begin position="84"/>
        <end position="93"/>
    </location>
</feature>
<feature type="non-terminal residue" evidence="2">
    <location>
        <position position="1"/>
    </location>
</feature>
<evidence type="ECO:0000256" key="1">
    <source>
        <dbReference type="SAM" id="MobiDB-lite"/>
    </source>
</evidence>
<reference evidence="2 3" key="1">
    <citation type="journal article" date="2021" name="Nat. Plants">
        <title>The Taxus genome provides insights into paclitaxel biosynthesis.</title>
        <authorList>
            <person name="Xiong X."/>
            <person name="Gou J."/>
            <person name="Liao Q."/>
            <person name="Li Y."/>
            <person name="Zhou Q."/>
            <person name="Bi G."/>
            <person name="Li C."/>
            <person name="Du R."/>
            <person name="Wang X."/>
            <person name="Sun T."/>
            <person name="Guo L."/>
            <person name="Liang H."/>
            <person name="Lu P."/>
            <person name="Wu Y."/>
            <person name="Zhang Z."/>
            <person name="Ro D.K."/>
            <person name="Shang Y."/>
            <person name="Huang S."/>
            <person name="Yan J."/>
        </authorList>
    </citation>
    <scope>NUCLEOTIDE SEQUENCE [LARGE SCALE GENOMIC DNA]</scope>
    <source>
        <strain evidence="2">Ta-2019</strain>
    </source>
</reference>
<feature type="non-terminal residue" evidence="2">
    <location>
        <position position="234"/>
    </location>
</feature>
<accession>A0AA38CC41</accession>
<dbReference type="OMA" id="SKRQYFA"/>
<feature type="region of interest" description="Disordered" evidence="1">
    <location>
        <begin position="65"/>
        <end position="94"/>
    </location>
</feature>
<dbReference type="Proteomes" id="UP000824469">
    <property type="component" value="Unassembled WGS sequence"/>
</dbReference>
<evidence type="ECO:0000313" key="3">
    <source>
        <dbReference type="Proteomes" id="UP000824469"/>
    </source>
</evidence>
<name>A0AA38CC41_TAXCH</name>
<sequence>GKDERRGYTNIGSLVYTPKPSKDGSATKAEIPASVRSSKLMRRREEEDGLPDWVEQLELMIRFEGEGHDHGGDGGLSCTAEQSNVEEEKDEEGVCSGLQGKSEEMGMSEGHENVEGFHGVQPKQGLGPVEESCENQQQQQVGKEMGNMKLSGEKMEMPRREWENMGMLSKEMGNMEMSRKEMQKMEMSRKEREIMERVRKEMENIEMSKRQYFAALIAAKEKPGEETMALAAGL</sequence>
<dbReference type="AlphaFoldDB" id="A0AA38CC41"/>
<gene>
    <name evidence="2" type="ORF">KI387_029254</name>
</gene>
<proteinExistence type="predicted"/>
<organism evidence="2 3">
    <name type="scientific">Taxus chinensis</name>
    <name type="common">Chinese yew</name>
    <name type="synonym">Taxus wallichiana var. chinensis</name>
    <dbReference type="NCBI Taxonomy" id="29808"/>
    <lineage>
        <taxon>Eukaryota</taxon>
        <taxon>Viridiplantae</taxon>
        <taxon>Streptophyta</taxon>
        <taxon>Embryophyta</taxon>
        <taxon>Tracheophyta</taxon>
        <taxon>Spermatophyta</taxon>
        <taxon>Pinopsida</taxon>
        <taxon>Pinidae</taxon>
        <taxon>Conifers II</taxon>
        <taxon>Cupressales</taxon>
        <taxon>Taxaceae</taxon>
        <taxon>Taxus</taxon>
    </lineage>
</organism>
<feature type="region of interest" description="Disordered" evidence="1">
    <location>
        <begin position="1"/>
        <end position="32"/>
    </location>
</feature>